<dbReference type="FunFam" id="1.20.1250.20:FF:000078">
    <property type="entry name" value="MFS maltose transporter, putative"/>
    <property type="match status" value="1"/>
</dbReference>
<organism evidence="10 11">
    <name type="scientific">Fusarium oxysporum (strain Fo5176)</name>
    <name type="common">Fusarium vascular wilt</name>
    <dbReference type="NCBI Taxonomy" id="660025"/>
    <lineage>
        <taxon>Eukaryota</taxon>
        <taxon>Fungi</taxon>
        <taxon>Dikarya</taxon>
        <taxon>Ascomycota</taxon>
        <taxon>Pezizomycotina</taxon>
        <taxon>Sordariomycetes</taxon>
        <taxon>Hypocreomycetidae</taxon>
        <taxon>Hypocreales</taxon>
        <taxon>Nectriaceae</taxon>
        <taxon>Fusarium</taxon>
        <taxon>Fusarium oxysporum species complex</taxon>
    </lineage>
</organism>
<dbReference type="Pfam" id="PF00083">
    <property type="entry name" value="Sugar_tr"/>
    <property type="match status" value="1"/>
</dbReference>
<dbReference type="PANTHER" id="PTHR48022:SF27">
    <property type="entry name" value="MAJOR FACILITATOR SUPERFAMILY (MFS) PROFILE DOMAIN-CONTAINING PROTEIN"/>
    <property type="match status" value="1"/>
</dbReference>
<evidence type="ECO:0000256" key="8">
    <source>
        <dbReference type="SAM" id="Phobius"/>
    </source>
</evidence>
<evidence type="ECO:0000313" key="11">
    <source>
        <dbReference type="Proteomes" id="UP000002489"/>
    </source>
</evidence>
<dbReference type="PROSITE" id="PS50850">
    <property type="entry name" value="MFS"/>
    <property type="match status" value="1"/>
</dbReference>
<dbReference type="InterPro" id="IPR020846">
    <property type="entry name" value="MFS_dom"/>
</dbReference>
<feature type="transmembrane region" description="Helical" evidence="8">
    <location>
        <begin position="366"/>
        <end position="393"/>
    </location>
</feature>
<comment type="subcellular location">
    <subcellularLocation>
        <location evidence="1">Membrane</location>
        <topology evidence="1">Multi-pass membrane protein</topology>
    </subcellularLocation>
</comment>
<feature type="transmembrane region" description="Helical" evidence="8">
    <location>
        <begin position="276"/>
        <end position="298"/>
    </location>
</feature>
<dbReference type="PANTHER" id="PTHR48022">
    <property type="entry name" value="PLASTIDIC GLUCOSE TRANSPORTER 4"/>
    <property type="match status" value="1"/>
</dbReference>
<dbReference type="NCBIfam" id="TIGR00879">
    <property type="entry name" value="SP"/>
    <property type="match status" value="1"/>
</dbReference>
<dbReference type="InterPro" id="IPR005829">
    <property type="entry name" value="Sugar_transporter_CS"/>
</dbReference>
<evidence type="ECO:0000256" key="2">
    <source>
        <dbReference type="ARBA" id="ARBA00010992"/>
    </source>
</evidence>
<feature type="transmembrane region" description="Helical" evidence="8">
    <location>
        <begin position="99"/>
        <end position="122"/>
    </location>
</feature>
<gene>
    <name evidence="10" type="primary">28955556</name>
</gene>
<sequence>MATEVPYDQRSPVHHLLHNFRLIASAFFLSLCFFTYGFDGSVIGGVYAMPAFIADFSNPLNLALPARDVSIMTAVPVPGAVAGTLLAAWLGDKYGRKKALWVACLISLVGAAIQTGAINVAMLTVGRTIAYGAAFMMLALAGAFQTELAPTRIRGAMVSLSIISINLASVLTSGVNWATHGITSSLSYRLPIGLQCLWPIIIAAGLLFVVDSPTFFLIKGNEAKARSSLRQVRQGYTEQEIEVEMAVLKHQANLSADENKVAWIDMFRGSNLRRTLLAMSVANMQLLSGIAFATNYATIFLAQVGTADPFLLTLALNILSLGGSFAGLFLVDWVGRRTLALTTFIALLIINSVIGGLGFADKTNPTVIRVIAAFCLMFGFFYASGFGPLAYVVTAEMPTARLRNITSAFSFMTAAVFAMVIAFVLPYLANTDELNLGAKTYLVFAVWMAGCIIVTYFTLPETRGRTPAELDEMFAIGVPARAFKAYICRVDTAHVAAEETKQSIIKSSHEERNDTV</sequence>
<evidence type="ECO:0000256" key="6">
    <source>
        <dbReference type="ARBA" id="ARBA00023136"/>
    </source>
</evidence>
<reference evidence="11" key="1">
    <citation type="journal article" date="2012" name="Mol. Plant Microbe Interact.">
        <title>A highly conserved effector in Fusarium oxysporum is required for full virulence on Arabidopsis.</title>
        <authorList>
            <person name="Thatcher L.F."/>
            <person name="Gardiner D.M."/>
            <person name="Kazan K."/>
            <person name="Manners J."/>
        </authorList>
    </citation>
    <scope>NUCLEOTIDE SEQUENCE [LARGE SCALE GENOMIC DNA]</scope>
    <source>
        <strain evidence="11">Fo5176</strain>
    </source>
</reference>
<dbReference type="VEuPathDB" id="FungiDB:FOXG_14395"/>
<evidence type="ECO:0000256" key="4">
    <source>
        <dbReference type="ARBA" id="ARBA00022692"/>
    </source>
</evidence>
<feature type="transmembrane region" description="Helical" evidence="8">
    <location>
        <begin position="310"/>
        <end position="331"/>
    </location>
</feature>
<dbReference type="GO" id="GO:0005351">
    <property type="term" value="F:carbohydrate:proton symporter activity"/>
    <property type="evidence" value="ECO:0007669"/>
    <property type="project" value="TreeGrafter"/>
</dbReference>
<feature type="transmembrane region" description="Helical" evidence="8">
    <location>
        <begin position="197"/>
        <end position="218"/>
    </location>
</feature>
<feature type="transmembrane region" description="Helical" evidence="8">
    <location>
        <begin position="20"/>
        <end position="49"/>
    </location>
</feature>
<evidence type="ECO:0000256" key="1">
    <source>
        <dbReference type="ARBA" id="ARBA00004141"/>
    </source>
</evidence>
<dbReference type="EnsemblFungi" id="FOXG_14395T0">
    <property type="protein sequence ID" value="FOXG_14395P0"/>
    <property type="gene ID" value="FOXG_14395"/>
</dbReference>
<feature type="transmembrane region" description="Helical" evidence="8">
    <location>
        <begin position="69"/>
        <end position="90"/>
    </location>
</feature>
<keyword evidence="3 7" id="KW-0813">Transport</keyword>
<comment type="similarity">
    <text evidence="2 7">Belongs to the major facilitator superfamily. Sugar transporter (TC 2.A.1.1) family.</text>
</comment>
<dbReference type="AlphaFoldDB" id="A0A0D2YFJ7"/>
<feature type="transmembrane region" description="Helical" evidence="8">
    <location>
        <begin position="338"/>
        <end position="360"/>
    </location>
</feature>
<evidence type="ECO:0000256" key="7">
    <source>
        <dbReference type="RuleBase" id="RU003346"/>
    </source>
</evidence>
<feature type="domain" description="Major facilitator superfamily (MFS) profile" evidence="9">
    <location>
        <begin position="25"/>
        <end position="463"/>
    </location>
</feature>
<evidence type="ECO:0000259" key="9">
    <source>
        <dbReference type="PROSITE" id="PS50850"/>
    </source>
</evidence>
<dbReference type="GO" id="GO:0016020">
    <property type="term" value="C:membrane"/>
    <property type="evidence" value="ECO:0007669"/>
    <property type="project" value="UniProtKB-SubCell"/>
</dbReference>
<evidence type="ECO:0000313" key="10">
    <source>
        <dbReference type="EnsemblFungi" id="FOXG_15085P0"/>
    </source>
</evidence>
<protein>
    <recommendedName>
        <fullName evidence="9">Major facilitator superfamily (MFS) profile domain-containing protein</fullName>
    </recommendedName>
</protein>
<evidence type="ECO:0000256" key="5">
    <source>
        <dbReference type="ARBA" id="ARBA00022989"/>
    </source>
</evidence>
<keyword evidence="5 8" id="KW-1133">Transmembrane helix</keyword>
<dbReference type="EnsemblFungi" id="FOXG_15085T0">
    <property type="protein sequence ID" value="FOXG_15085P0"/>
    <property type="gene ID" value="FOXG_15085"/>
</dbReference>
<feature type="transmembrane region" description="Helical" evidence="8">
    <location>
        <begin position="441"/>
        <end position="459"/>
    </location>
</feature>
<dbReference type="InterPro" id="IPR036259">
    <property type="entry name" value="MFS_trans_sf"/>
</dbReference>
<evidence type="ECO:0000256" key="3">
    <source>
        <dbReference type="ARBA" id="ARBA00022448"/>
    </source>
</evidence>
<dbReference type="PROSITE" id="PS00216">
    <property type="entry name" value="SUGAR_TRANSPORT_1"/>
    <property type="match status" value="1"/>
</dbReference>
<dbReference type="InterPro" id="IPR003663">
    <property type="entry name" value="Sugar/inositol_transpt"/>
</dbReference>
<name>A0A0D2YFJ7_FUSOF</name>
<feature type="transmembrane region" description="Helical" evidence="8">
    <location>
        <begin position="405"/>
        <end position="429"/>
    </location>
</feature>
<keyword evidence="6 8" id="KW-0472">Membrane</keyword>
<feature type="transmembrane region" description="Helical" evidence="8">
    <location>
        <begin position="156"/>
        <end position="177"/>
    </location>
</feature>
<dbReference type="InterPro" id="IPR050360">
    <property type="entry name" value="MFS_Sugar_Transporters"/>
</dbReference>
<feature type="transmembrane region" description="Helical" evidence="8">
    <location>
        <begin position="128"/>
        <end position="144"/>
    </location>
</feature>
<dbReference type="SUPFAM" id="SSF103473">
    <property type="entry name" value="MFS general substrate transporter"/>
    <property type="match status" value="1"/>
</dbReference>
<reference evidence="10" key="2">
    <citation type="submission" date="2025-05" db="UniProtKB">
        <authorList>
            <consortium name="EnsemblFungi"/>
        </authorList>
    </citation>
    <scope>IDENTIFICATION</scope>
    <source>
        <strain evidence="10">4287 / CBS 123668 / FGSC 9935 / NRRL 34936</strain>
    </source>
</reference>
<proteinExistence type="inferred from homology"/>
<dbReference type="Gene3D" id="1.20.1250.20">
    <property type="entry name" value="MFS general substrate transporter like domains"/>
    <property type="match status" value="1"/>
</dbReference>
<dbReference type="VEuPathDB" id="FungiDB:FOXG_15085"/>
<accession>A0A0D2YFJ7</accession>
<keyword evidence="4 8" id="KW-0812">Transmembrane</keyword>
<dbReference type="InterPro" id="IPR005828">
    <property type="entry name" value="MFS_sugar_transport-like"/>
</dbReference>
<dbReference type="Proteomes" id="UP000002489">
    <property type="component" value="Unassembled WGS sequence"/>
</dbReference>